<accession>A0ABQ1TWM1</accession>
<name>A0ABQ1TWM1_9FLAO</name>
<dbReference type="Proteomes" id="UP000655016">
    <property type="component" value="Unassembled WGS sequence"/>
</dbReference>
<comment type="caution">
    <text evidence="1">The sequence shown here is derived from an EMBL/GenBank/DDBJ whole genome shotgun (WGS) entry which is preliminary data.</text>
</comment>
<proteinExistence type="predicted"/>
<reference evidence="2" key="1">
    <citation type="journal article" date="2019" name="Int. J. Syst. Evol. Microbiol.">
        <title>The Global Catalogue of Microorganisms (GCM) 10K type strain sequencing project: providing services to taxonomists for standard genome sequencing and annotation.</title>
        <authorList>
            <consortium name="The Broad Institute Genomics Platform"/>
            <consortium name="The Broad Institute Genome Sequencing Center for Infectious Disease"/>
            <person name="Wu L."/>
            <person name="Ma J."/>
        </authorList>
    </citation>
    <scope>NUCLEOTIDE SEQUENCE [LARGE SCALE GENOMIC DNA]</scope>
    <source>
        <strain evidence="2">CGMCC 1.16060</strain>
    </source>
</reference>
<gene>
    <name evidence="1" type="ORF">GCM10011518_11260</name>
</gene>
<protein>
    <recommendedName>
        <fullName evidence="3">Lipoprotein</fullName>
    </recommendedName>
</protein>
<organism evidence="1 2">
    <name type="scientific">Flavobacterium limi</name>
    <dbReference type="NCBI Taxonomy" id="2045105"/>
    <lineage>
        <taxon>Bacteria</taxon>
        <taxon>Pseudomonadati</taxon>
        <taxon>Bacteroidota</taxon>
        <taxon>Flavobacteriia</taxon>
        <taxon>Flavobacteriales</taxon>
        <taxon>Flavobacteriaceae</taxon>
        <taxon>Flavobacterium</taxon>
    </lineage>
</organism>
<dbReference type="EMBL" id="BMKP01000002">
    <property type="protein sequence ID" value="GGF03859.1"/>
    <property type="molecule type" value="Genomic_DNA"/>
</dbReference>
<evidence type="ECO:0000313" key="2">
    <source>
        <dbReference type="Proteomes" id="UP000655016"/>
    </source>
</evidence>
<keyword evidence="2" id="KW-1185">Reference proteome</keyword>
<sequence>MPACSKEKEEATKRLKVERRKKIIKNKELDDFKKFNYFDYNTVMESKYKVLKSGDKIAYSNLVLFYSYNKSKKNEILPYSLLMVEKHKKYDYCTSVFENLLEFYTDKEVGSYYNGNHRSLTGYLKNIELLDKQQRDYLLYFLNVGANHNAIMSVSYLEIIKRNGFDGDKNLKKADSLERVLHSLEKENNLRIF</sequence>
<evidence type="ECO:0008006" key="3">
    <source>
        <dbReference type="Google" id="ProtNLM"/>
    </source>
</evidence>
<evidence type="ECO:0000313" key="1">
    <source>
        <dbReference type="EMBL" id="GGF03859.1"/>
    </source>
</evidence>